<dbReference type="EMBL" id="AAQJ02000001">
    <property type="protein sequence ID" value="EDP46094.1"/>
    <property type="molecule type" value="Genomic_DNA"/>
</dbReference>
<evidence type="ECO:0000313" key="7">
    <source>
        <dbReference type="EMBL" id="EDP46094.1"/>
    </source>
</evidence>
<evidence type="ECO:0000256" key="5">
    <source>
        <dbReference type="ARBA" id="ARBA00023136"/>
    </source>
</evidence>
<organism evidence="7 8">
    <name type="scientific">Rickettsiella grylli</name>
    <dbReference type="NCBI Taxonomy" id="59196"/>
    <lineage>
        <taxon>Bacteria</taxon>
        <taxon>Pseudomonadati</taxon>
        <taxon>Pseudomonadota</taxon>
        <taxon>Gammaproteobacteria</taxon>
        <taxon>Legionellales</taxon>
        <taxon>Coxiellaceae</taxon>
        <taxon>Rickettsiella</taxon>
    </lineage>
</organism>
<name>A8PPZ7_9COXI</name>
<dbReference type="Pfam" id="PF03169">
    <property type="entry name" value="OPT"/>
    <property type="match status" value="1"/>
</dbReference>
<keyword evidence="4 6" id="KW-1133">Transmembrane helix</keyword>
<evidence type="ECO:0000256" key="2">
    <source>
        <dbReference type="ARBA" id="ARBA00022448"/>
    </source>
</evidence>
<dbReference type="InterPro" id="IPR004814">
    <property type="entry name" value="Oligopep_transpt"/>
</dbReference>
<feature type="transmembrane region" description="Helical" evidence="6">
    <location>
        <begin position="254"/>
        <end position="276"/>
    </location>
</feature>
<feature type="transmembrane region" description="Helical" evidence="6">
    <location>
        <begin position="454"/>
        <end position="476"/>
    </location>
</feature>
<feature type="transmembrane region" description="Helical" evidence="6">
    <location>
        <begin position="345"/>
        <end position="370"/>
    </location>
</feature>
<dbReference type="GO" id="GO:0016020">
    <property type="term" value="C:membrane"/>
    <property type="evidence" value="ECO:0007669"/>
    <property type="project" value="UniProtKB-SubCell"/>
</dbReference>
<feature type="transmembrane region" description="Helical" evidence="6">
    <location>
        <begin position="382"/>
        <end position="405"/>
    </location>
</feature>
<proteinExistence type="predicted"/>
<comment type="caution">
    <text evidence="7">The sequence shown here is derived from an EMBL/GenBank/DDBJ whole genome shotgun (WGS) entry which is preliminary data.</text>
</comment>
<dbReference type="InterPro" id="IPR045035">
    <property type="entry name" value="YSL-like"/>
</dbReference>
<feature type="transmembrane region" description="Helical" evidence="6">
    <location>
        <begin position="202"/>
        <end position="233"/>
    </location>
</feature>
<evidence type="ECO:0000256" key="4">
    <source>
        <dbReference type="ARBA" id="ARBA00022989"/>
    </source>
</evidence>
<keyword evidence="3 6" id="KW-0812">Transmembrane</keyword>
<dbReference type="RefSeq" id="WP_006035081.1">
    <property type="nucleotide sequence ID" value="NZ_AAQJ02000001.1"/>
</dbReference>
<sequence>MSLHSSEISFRAIVLAILLAVILAAANAYLGLKVGLTISASIPAAILSMGILRFFKNASILESNIVQTGASAGEALVAGTAFILPALIILHYWQHFDYWQTVIISLTGGILGVLFSIPLRRVLLADPSLRFPEGTAIGHVLKLSQDTQGNLKELIQGGLLGGFVSLFQSGFQIIATNFPLWFKADNKFIFGFTLGFEPALLAAGYIVGIGVAISTLVGVILGWVIGIPLYSYLHPLIMAPHQSAFNLALHVWQFSIRPIGVGTMLIGGLWTMVLLFKPIIKGVHSSFVSLKTIQESGYAALPKNERDIPIHYTVALLAILIVPLAYILFSFINHPALGLSSTIQIITLFIGIVFILITGFFFSSLCGYFAGLIGSSQSPISGISLSALLFASLTLLAIFNFAPGFTHDVKHLLEGEGLAIIIGTLVSSSCAITNDTIQDLKAGQIVGATPWKQQLILILGVVISALILAPTLELLFNAYGIGGISPPGRVMDPAQMLSAPQATLMASLVTGAFKHNLPWGLISIGFVVALCCIIIDGLLQKRGLRLPVLAVGIGIYLPLDTSSGLILGGLASYVVERTLTHHRAQQTSESKKIARQRGLTLACGIVAGACLMGVILAIPFTLTESTDVLRLMPKHLTLLASLLGILSTLSILGLIYQTACKNKSSHFTR</sequence>
<comment type="subcellular location">
    <subcellularLocation>
        <location evidence="1">Membrane</location>
        <topology evidence="1">Multi-pass membrane protein</topology>
    </subcellularLocation>
</comment>
<dbReference type="PANTHER" id="PTHR31645:SF0">
    <property type="entry name" value="OLIGOPEPTIDE TRANSPORTER YGL114W-RELATED"/>
    <property type="match status" value="1"/>
</dbReference>
<evidence type="ECO:0000256" key="6">
    <source>
        <dbReference type="SAM" id="Phobius"/>
    </source>
</evidence>
<dbReference type="PANTHER" id="PTHR31645">
    <property type="entry name" value="OLIGOPEPTIDE TRANSPORTER YGL114W-RELATED"/>
    <property type="match status" value="1"/>
</dbReference>
<dbReference type="AlphaFoldDB" id="A8PPZ7"/>
<keyword evidence="8" id="KW-1185">Reference proteome</keyword>
<dbReference type="eggNOG" id="COG1297">
    <property type="taxonomic scope" value="Bacteria"/>
</dbReference>
<keyword evidence="2" id="KW-0813">Transport</keyword>
<gene>
    <name evidence="7" type="ORF">RICGR_1403</name>
</gene>
<feature type="transmembrane region" description="Helical" evidence="6">
    <location>
        <begin position="598"/>
        <end position="618"/>
    </location>
</feature>
<accession>A8PPZ7</accession>
<reference evidence="7" key="1">
    <citation type="submission" date="2006-04" db="EMBL/GenBank/DDBJ databases">
        <authorList>
            <person name="Seshadri R."/>
            <person name="Federici B.A."/>
        </authorList>
    </citation>
    <scope>NUCLEOTIDE SEQUENCE [LARGE SCALE GENOMIC DNA]</scope>
</reference>
<feature type="transmembrane region" description="Helical" evidence="6">
    <location>
        <begin position="36"/>
        <end position="55"/>
    </location>
</feature>
<feature type="transmembrane region" description="Helical" evidence="6">
    <location>
        <begin position="12"/>
        <end position="30"/>
    </location>
</feature>
<dbReference type="STRING" id="59196.RICGR_1403"/>
<dbReference type="InterPro" id="IPR004813">
    <property type="entry name" value="OPT"/>
</dbReference>
<evidence type="ECO:0000256" key="3">
    <source>
        <dbReference type="ARBA" id="ARBA00022692"/>
    </source>
</evidence>
<feature type="transmembrane region" description="Helical" evidence="6">
    <location>
        <begin position="99"/>
        <end position="119"/>
    </location>
</feature>
<feature type="transmembrane region" description="Helical" evidence="6">
    <location>
        <begin position="519"/>
        <end position="539"/>
    </location>
</feature>
<dbReference type="Proteomes" id="UP000054075">
    <property type="component" value="Unassembled WGS sequence"/>
</dbReference>
<evidence type="ECO:0000256" key="1">
    <source>
        <dbReference type="ARBA" id="ARBA00004141"/>
    </source>
</evidence>
<feature type="transmembrane region" description="Helical" evidence="6">
    <location>
        <begin position="417"/>
        <end position="434"/>
    </location>
</feature>
<dbReference type="NCBIfam" id="TIGR00733">
    <property type="entry name" value="OPT family oligopeptide transporter"/>
    <property type="match status" value="1"/>
</dbReference>
<protein>
    <submittedName>
        <fullName evidence="7">Oligopeptide transporter, OPT family</fullName>
    </submittedName>
</protein>
<feature type="transmembrane region" description="Helical" evidence="6">
    <location>
        <begin position="638"/>
        <end position="659"/>
    </location>
</feature>
<reference evidence="7" key="2">
    <citation type="submission" date="2007-10" db="EMBL/GenBank/DDBJ databases">
        <authorList>
            <person name="Myers G.S."/>
        </authorList>
    </citation>
    <scope>NUCLEOTIDE SEQUENCE [LARGE SCALE GENOMIC DNA]</scope>
</reference>
<feature type="transmembrane region" description="Helical" evidence="6">
    <location>
        <begin position="75"/>
        <end position="93"/>
    </location>
</feature>
<dbReference type="GO" id="GO:0035673">
    <property type="term" value="F:oligopeptide transmembrane transporter activity"/>
    <property type="evidence" value="ECO:0007669"/>
    <property type="project" value="InterPro"/>
</dbReference>
<dbReference type="NCBIfam" id="TIGR00728">
    <property type="entry name" value="OPT_sfam"/>
    <property type="match status" value="1"/>
</dbReference>
<keyword evidence="5 6" id="KW-0472">Membrane</keyword>
<evidence type="ECO:0000313" key="8">
    <source>
        <dbReference type="Proteomes" id="UP000054075"/>
    </source>
</evidence>
<feature type="transmembrane region" description="Helical" evidence="6">
    <location>
        <begin position="310"/>
        <end position="333"/>
    </location>
</feature>